<evidence type="ECO:0000256" key="2">
    <source>
        <dbReference type="SAM" id="MobiDB-lite"/>
    </source>
</evidence>
<feature type="compositionally biased region" description="Polar residues" evidence="2">
    <location>
        <begin position="21"/>
        <end position="35"/>
    </location>
</feature>
<feature type="compositionally biased region" description="Polar residues" evidence="2">
    <location>
        <begin position="819"/>
        <end position="834"/>
    </location>
</feature>
<feature type="compositionally biased region" description="Polar residues" evidence="2">
    <location>
        <begin position="683"/>
        <end position="693"/>
    </location>
</feature>
<feature type="compositionally biased region" description="Basic and acidic residues" evidence="2">
    <location>
        <begin position="143"/>
        <end position="152"/>
    </location>
</feature>
<feature type="coiled-coil region" evidence="1">
    <location>
        <begin position="376"/>
        <end position="406"/>
    </location>
</feature>
<reference evidence="4 5" key="1">
    <citation type="journal article" date="2010" name="Proc. Natl. Acad. Sci. U.S.A.">
        <title>Insights into evolution of multicellular fungi from the assembled chromosomes of the mushroom Coprinopsis cinerea (Coprinus cinereus).</title>
        <authorList>
            <person name="Stajich J.E."/>
            <person name="Wilke S.K."/>
            <person name="Ahren D."/>
            <person name="Au C.H."/>
            <person name="Birren B.W."/>
            <person name="Borodovsky M."/>
            <person name="Burns C."/>
            <person name="Canback B."/>
            <person name="Casselton L.A."/>
            <person name="Cheng C.K."/>
            <person name="Deng J."/>
            <person name="Dietrich F.S."/>
            <person name="Fargo D.C."/>
            <person name="Farman M.L."/>
            <person name="Gathman A.C."/>
            <person name="Goldberg J."/>
            <person name="Guigo R."/>
            <person name="Hoegger P.J."/>
            <person name="Hooker J.B."/>
            <person name="Huggins A."/>
            <person name="James T.Y."/>
            <person name="Kamada T."/>
            <person name="Kilaru S."/>
            <person name="Kodira C."/>
            <person name="Kues U."/>
            <person name="Kupfer D."/>
            <person name="Kwan H.S."/>
            <person name="Lomsadze A."/>
            <person name="Li W."/>
            <person name="Lilly W.W."/>
            <person name="Ma L.J."/>
            <person name="Mackey A.J."/>
            <person name="Manning G."/>
            <person name="Martin F."/>
            <person name="Muraguchi H."/>
            <person name="Natvig D.O."/>
            <person name="Palmerini H."/>
            <person name="Ramesh M.A."/>
            <person name="Rehmeyer C.J."/>
            <person name="Roe B.A."/>
            <person name="Shenoy N."/>
            <person name="Stanke M."/>
            <person name="Ter-Hovhannisyan V."/>
            <person name="Tunlid A."/>
            <person name="Velagapudi R."/>
            <person name="Vision T.J."/>
            <person name="Zeng Q."/>
            <person name="Zolan M.E."/>
            <person name="Pukkila P.J."/>
        </authorList>
    </citation>
    <scope>NUCLEOTIDE SEQUENCE [LARGE SCALE GENOMIC DNA]</scope>
    <source>
        <strain evidence="5">Okayama-7 / 130 / ATCC MYA-4618 / FGSC 9003</strain>
    </source>
</reference>
<feature type="region of interest" description="Disordered" evidence="2">
    <location>
        <begin position="123"/>
        <end position="176"/>
    </location>
</feature>
<dbReference type="SUPFAM" id="SSF103657">
    <property type="entry name" value="BAR/IMD domain-like"/>
    <property type="match status" value="1"/>
</dbReference>
<dbReference type="PROSITE" id="PS50010">
    <property type="entry name" value="DH_2"/>
    <property type="match status" value="1"/>
</dbReference>
<dbReference type="OMA" id="ETLRVWW"/>
<feature type="region of interest" description="Disordered" evidence="2">
    <location>
        <begin position="1"/>
        <end position="108"/>
    </location>
</feature>
<dbReference type="CDD" id="cd00160">
    <property type="entry name" value="RhoGEF"/>
    <property type="match status" value="1"/>
</dbReference>
<evidence type="ECO:0000313" key="4">
    <source>
        <dbReference type="EMBL" id="EAU91189.2"/>
    </source>
</evidence>
<dbReference type="SUPFAM" id="SSF48065">
    <property type="entry name" value="DBL homology domain (DH-domain)"/>
    <property type="match status" value="1"/>
</dbReference>
<feature type="compositionally biased region" description="Low complexity" evidence="2">
    <location>
        <begin position="57"/>
        <end position="72"/>
    </location>
</feature>
<feature type="domain" description="DH" evidence="3">
    <location>
        <begin position="173"/>
        <end position="396"/>
    </location>
</feature>
<feature type="compositionally biased region" description="Low complexity" evidence="2">
    <location>
        <begin position="755"/>
        <end position="766"/>
    </location>
</feature>
<name>A8N6V2_COPC7</name>
<dbReference type="SMART" id="SM00325">
    <property type="entry name" value="RhoGEF"/>
    <property type="match status" value="1"/>
</dbReference>
<dbReference type="STRING" id="240176.A8N6V2"/>
<feature type="region of interest" description="Disordered" evidence="2">
    <location>
        <begin position="215"/>
        <end position="243"/>
    </location>
</feature>
<dbReference type="EMBL" id="AACS02000003">
    <property type="protein sequence ID" value="EAU91189.2"/>
    <property type="molecule type" value="Genomic_DNA"/>
</dbReference>
<dbReference type="Pfam" id="PF00621">
    <property type="entry name" value="RhoGEF"/>
    <property type="match status" value="1"/>
</dbReference>
<dbReference type="InterPro" id="IPR027267">
    <property type="entry name" value="AH/BAR_dom_sf"/>
</dbReference>
<dbReference type="GeneID" id="6007003"/>
<organism evidence="4 5">
    <name type="scientific">Coprinopsis cinerea (strain Okayama-7 / 130 / ATCC MYA-4618 / FGSC 9003)</name>
    <name type="common">Inky cap fungus</name>
    <name type="synonym">Hormographiella aspergillata</name>
    <dbReference type="NCBI Taxonomy" id="240176"/>
    <lineage>
        <taxon>Eukaryota</taxon>
        <taxon>Fungi</taxon>
        <taxon>Dikarya</taxon>
        <taxon>Basidiomycota</taxon>
        <taxon>Agaricomycotina</taxon>
        <taxon>Agaricomycetes</taxon>
        <taxon>Agaricomycetidae</taxon>
        <taxon>Agaricales</taxon>
        <taxon>Agaricineae</taxon>
        <taxon>Psathyrellaceae</taxon>
        <taxon>Coprinopsis</taxon>
    </lineage>
</organism>
<sequence>MSSAVTVNVPCSDLVGASDPAAQTTPSSLSLSAQRAQVKPPAIPVRSPLRPPPPPKSRSSQSSSGTNSRSSRATLDTPPLSGIDHTLIVDPSTDGLGQMHDQDSDFPSLNDILNAVNAVSPDQDFPKSLAVRPDSPIVAPLDGRSRVPRKSESSGSSSLGPPQPSATAQPMTKRQHALHELLSSERAYASDLALIREVHIPLALGQTVPLQNLPISPPNSSASSSRTLSTASDSSTASLGPPMTQDDARIIFSNISELALFSDMFSEELEIALGALVEGGTGEDRVGELFLRIIPELERPYQYYITRHPTALQHLQGLPQTPALQAYLTYTQTVASSLSHAWDLASLLIKPVQRLLKYPLLLTAIIEETPDSHPDKQNLKDARTQMEEVARNVNEIRRRAEVVKDVLTSKKKSVNVTVAATVNLSKMKNLRPGSKGPHNEENGEAAQVERMSQELKRIELFAQQFAKNVVEWARSMSKVVGALRTWAVSFGRVIGLNADQGSEAFDAFLAVVEHQLMPLCVDLEAIINERLLKEIAHLLKTMNQPYKLLASMQEQEPFHWHLLNMNVSSKNRPPPALLAASTNYLALRGQLAQDLPTYLALLHQGMSISVRRLADIQTRFWKDVKDRWSELWEMLRVEGELNGGHEETINVWRSRWLDVDEVVSALNINQTKKIYQEPEHARPSTNNLHSMLSSLEPGHTPQKRSSGSRHTPNDPSISSSSASSYVSVPYPLQPGHRTRGRPSGEDSHRSRSLSRRSSNDSLFSKPRSSKGKSPRRKSDRDELVQAQNFYQPVPHPYAYNQHGGTAIPRRKSMPLPSDSFASRNYNATRRNTSPPRGEVYGIYEDDDVSYYASQIYHPYSAPVDPPPDSHHREARERERLGKISRNNSSKKATTTGMKESKESSKQKGTQNRQRSSSVTSFFKADRANRDAVQEPMPHDADMRHLSPGNRDSWVGKPAKYICRVIHPCKPPASVYYFSFPFFTLYDGDLYEVLQEAGHPSIHPKLPLYVDDGEDCLLLCRNGNGTVGWALASFLEPINLPT</sequence>
<dbReference type="OrthoDB" id="10256089at2759"/>
<accession>A8N6V2</accession>
<dbReference type="PANTHER" id="PTHR22834:SF20">
    <property type="entry name" value="SH3 DOMAIN-CONTAINING PROTEIN"/>
    <property type="match status" value="1"/>
</dbReference>
<dbReference type="GO" id="GO:0031991">
    <property type="term" value="P:regulation of actomyosin contractile ring contraction"/>
    <property type="evidence" value="ECO:0007669"/>
    <property type="project" value="TreeGrafter"/>
</dbReference>
<dbReference type="Proteomes" id="UP000001861">
    <property type="component" value="Unassembled WGS sequence"/>
</dbReference>
<feature type="compositionally biased region" description="Basic and acidic residues" evidence="2">
    <location>
        <begin position="867"/>
        <end position="881"/>
    </location>
</feature>
<dbReference type="GO" id="GO:0005737">
    <property type="term" value="C:cytoplasm"/>
    <property type="evidence" value="ECO:0007669"/>
    <property type="project" value="TreeGrafter"/>
</dbReference>
<evidence type="ECO:0000256" key="1">
    <source>
        <dbReference type="SAM" id="Coils"/>
    </source>
</evidence>
<keyword evidence="1" id="KW-0175">Coiled coil</keyword>
<feature type="compositionally biased region" description="Basic and acidic residues" evidence="2">
    <location>
        <begin position="923"/>
        <end position="944"/>
    </location>
</feature>
<gene>
    <name evidence="4" type="ORF">CC1G_06824</name>
</gene>
<dbReference type="GO" id="GO:0032955">
    <property type="term" value="P:regulation of division septum assembly"/>
    <property type="evidence" value="ECO:0007669"/>
    <property type="project" value="TreeGrafter"/>
</dbReference>
<dbReference type="RefSeq" id="XP_001830558.2">
    <property type="nucleotide sequence ID" value="XM_001830506.2"/>
</dbReference>
<dbReference type="VEuPathDB" id="FungiDB:CC1G_06824"/>
<feature type="compositionally biased region" description="Low complexity" evidence="2">
    <location>
        <begin position="715"/>
        <end position="730"/>
    </location>
</feature>
<feature type="compositionally biased region" description="Low complexity" evidence="2">
    <location>
        <begin position="218"/>
        <end position="239"/>
    </location>
</feature>
<evidence type="ECO:0000313" key="5">
    <source>
        <dbReference type="Proteomes" id="UP000001861"/>
    </source>
</evidence>
<dbReference type="Gene3D" id="1.20.1270.60">
    <property type="entry name" value="Arfaptin homology (AH) domain/BAR domain"/>
    <property type="match status" value="1"/>
</dbReference>
<dbReference type="InParanoid" id="A8N6V2"/>
<protein>
    <recommendedName>
        <fullName evidence="3">DH domain-containing protein</fullName>
    </recommendedName>
</protein>
<proteinExistence type="predicted"/>
<dbReference type="eggNOG" id="KOG3519">
    <property type="taxonomic scope" value="Eukaryota"/>
</dbReference>
<dbReference type="Gene3D" id="1.20.900.10">
    <property type="entry name" value="Dbl homology (DH) domain"/>
    <property type="match status" value="1"/>
</dbReference>
<dbReference type="GO" id="GO:0005085">
    <property type="term" value="F:guanyl-nucleotide exchange factor activity"/>
    <property type="evidence" value="ECO:0007669"/>
    <property type="project" value="InterPro"/>
</dbReference>
<feature type="compositionally biased region" description="Polar residues" evidence="2">
    <location>
        <begin position="703"/>
        <end position="714"/>
    </location>
</feature>
<dbReference type="InterPro" id="IPR035899">
    <property type="entry name" value="DBL_dom_sf"/>
</dbReference>
<feature type="compositionally biased region" description="Polar residues" evidence="2">
    <location>
        <begin position="906"/>
        <end position="920"/>
    </location>
</feature>
<dbReference type="InterPro" id="IPR051492">
    <property type="entry name" value="Dynamin-Rho_GEF"/>
</dbReference>
<dbReference type="AlphaFoldDB" id="A8N6V2"/>
<dbReference type="KEGG" id="cci:CC1G_06824"/>
<dbReference type="PANTHER" id="PTHR22834">
    <property type="entry name" value="NUCLEAR FUSION PROTEIN FUS2"/>
    <property type="match status" value="1"/>
</dbReference>
<feature type="region of interest" description="Disordered" evidence="2">
    <location>
        <begin position="857"/>
        <end position="947"/>
    </location>
</feature>
<feature type="region of interest" description="Disordered" evidence="2">
    <location>
        <begin position="674"/>
        <end position="840"/>
    </location>
</feature>
<evidence type="ECO:0000259" key="3">
    <source>
        <dbReference type="PROSITE" id="PS50010"/>
    </source>
</evidence>
<dbReference type="HOGENOM" id="CLU_004370_0_0_1"/>
<comment type="caution">
    <text evidence="4">The sequence shown here is derived from an EMBL/GenBank/DDBJ whole genome shotgun (WGS) entry which is preliminary data.</text>
</comment>
<dbReference type="InterPro" id="IPR000219">
    <property type="entry name" value="DH_dom"/>
</dbReference>
<keyword evidence="5" id="KW-1185">Reference proteome</keyword>
<feature type="compositionally biased region" description="Polar residues" evidence="2">
    <location>
        <begin position="884"/>
        <end position="897"/>
    </location>
</feature>